<dbReference type="SUPFAM" id="SSF53474">
    <property type="entry name" value="alpha/beta-Hydrolases"/>
    <property type="match status" value="1"/>
</dbReference>
<protein>
    <submittedName>
        <fullName evidence="3">Alpha/beta hydrolase</fullName>
    </submittedName>
</protein>
<dbReference type="Gene3D" id="3.40.50.1820">
    <property type="entry name" value="alpha/beta hydrolase"/>
    <property type="match status" value="1"/>
</dbReference>
<evidence type="ECO:0000259" key="2">
    <source>
        <dbReference type="Pfam" id="PF00561"/>
    </source>
</evidence>
<name>A0A263DAF2_9PSEU</name>
<dbReference type="Pfam" id="PF00561">
    <property type="entry name" value="Abhydrolase_1"/>
    <property type="match status" value="1"/>
</dbReference>
<evidence type="ECO:0000256" key="1">
    <source>
        <dbReference type="SAM" id="MobiDB-lite"/>
    </source>
</evidence>
<dbReference type="EMBL" id="NKYE01000001">
    <property type="protein sequence ID" value="OZM75149.1"/>
    <property type="molecule type" value="Genomic_DNA"/>
</dbReference>
<dbReference type="GO" id="GO:0016787">
    <property type="term" value="F:hydrolase activity"/>
    <property type="evidence" value="ECO:0007669"/>
    <property type="project" value="UniProtKB-KW"/>
</dbReference>
<sequence length="319" mass="34296">MTATSRPAVARARGVRHRPVAPWDPSAAHRFHTTDGTPLHVRINGPADADTTLVLTHGWTQDHTEWDPVVDALPSSLRVISYDHRGHGGSGPATEGTATVAQLADDLAELIGARAPHGDLVLAGHSMGGMTLMALAERHPELVADRVAGVAFVATSCDNMDKLSLGLPPSTARFVSTVDRALGRGLAGLGRDTIPLRPGIARPFVKWLAFGRRPARADVRAMTGQFLRAHPTSVAGFRDSMSAHDRRVALARLRRIPVVVLVGERDRITPVQHARVIATELPDAEFVLLPDAGHELTYERTSTVVTRLCRLAGEPVPPR</sequence>
<gene>
    <name evidence="3" type="ORF">CFN78_03015</name>
</gene>
<dbReference type="AlphaFoldDB" id="A0A263DAF2"/>
<evidence type="ECO:0000313" key="4">
    <source>
        <dbReference type="Proteomes" id="UP000242444"/>
    </source>
</evidence>
<accession>A0A263DAF2</accession>
<feature type="region of interest" description="Disordered" evidence="1">
    <location>
        <begin position="1"/>
        <end position="26"/>
    </location>
</feature>
<dbReference type="InParanoid" id="A0A263DAF2"/>
<organism evidence="3 4">
    <name type="scientific">Amycolatopsis antarctica</name>
    <dbReference type="NCBI Taxonomy" id="1854586"/>
    <lineage>
        <taxon>Bacteria</taxon>
        <taxon>Bacillati</taxon>
        <taxon>Actinomycetota</taxon>
        <taxon>Actinomycetes</taxon>
        <taxon>Pseudonocardiales</taxon>
        <taxon>Pseudonocardiaceae</taxon>
        <taxon>Amycolatopsis</taxon>
    </lineage>
</organism>
<dbReference type="GO" id="GO:0016020">
    <property type="term" value="C:membrane"/>
    <property type="evidence" value="ECO:0007669"/>
    <property type="project" value="TreeGrafter"/>
</dbReference>
<proteinExistence type="predicted"/>
<dbReference type="RefSeq" id="WP_094860927.1">
    <property type="nucleotide sequence ID" value="NZ_NKYE01000001.1"/>
</dbReference>
<dbReference type="InterPro" id="IPR050266">
    <property type="entry name" value="AB_hydrolase_sf"/>
</dbReference>
<keyword evidence="3" id="KW-0378">Hydrolase</keyword>
<dbReference type="Proteomes" id="UP000242444">
    <property type="component" value="Unassembled WGS sequence"/>
</dbReference>
<comment type="caution">
    <text evidence="3">The sequence shown here is derived from an EMBL/GenBank/DDBJ whole genome shotgun (WGS) entry which is preliminary data.</text>
</comment>
<dbReference type="PANTHER" id="PTHR43798">
    <property type="entry name" value="MONOACYLGLYCEROL LIPASE"/>
    <property type="match status" value="1"/>
</dbReference>
<feature type="domain" description="AB hydrolase-1" evidence="2">
    <location>
        <begin position="52"/>
        <end position="299"/>
    </location>
</feature>
<dbReference type="PANTHER" id="PTHR43798:SF33">
    <property type="entry name" value="HYDROLASE, PUTATIVE (AFU_ORTHOLOGUE AFUA_2G14860)-RELATED"/>
    <property type="match status" value="1"/>
</dbReference>
<keyword evidence="4" id="KW-1185">Reference proteome</keyword>
<reference evidence="3 4" key="1">
    <citation type="submission" date="2017-07" db="EMBL/GenBank/DDBJ databases">
        <title>Amycolatopsis antarcticus sp. nov., isolated from the surface of an Antarcticus brown macroalga.</title>
        <authorList>
            <person name="Wang J."/>
            <person name="Leiva S."/>
            <person name="Huang J."/>
            <person name="Huang Y."/>
        </authorList>
    </citation>
    <scope>NUCLEOTIDE SEQUENCE [LARGE SCALE GENOMIC DNA]</scope>
    <source>
        <strain evidence="3 4">AU-G6</strain>
    </source>
</reference>
<dbReference type="OrthoDB" id="5422338at2"/>
<dbReference type="InterPro" id="IPR000073">
    <property type="entry name" value="AB_hydrolase_1"/>
</dbReference>
<dbReference type="InterPro" id="IPR029058">
    <property type="entry name" value="AB_hydrolase_fold"/>
</dbReference>
<evidence type="ECO:0000313" key="3">
    <source>
        <dbReference type="EMBL" id="OZM75149.1"/>
    </source>
</evidence>